<keyword evidence="3" id="KW-1185">Reference proteome</keyword>
<feature type="region of interest" description="Disordered" evidence="1">
    <location>
        <begin position="21"/>
        <end position="40"/>
    </location>
</feature>
<reference evidence="3" key="1">
    <citation type="submission" date="2016-10" db="EMBL/GenBank/DDBJ databases">
        <authorList>
            <person name="Varghese N."/>
            <person name="Submissions S."/>
        </authorList>
    </citation>
    <scope>NUCLEOTIDE SEQUENCE [LARGE SCALE GENOMIC DNA]</scope>
    <source>
        <strain evidence="3">DSM 23317</strain>
    </source>
</reference>
<sequence>METTTAAVHIARQGPVRVVTLNRPNTVDGPTAEAQRSASIEFESRPELNVAALAAMELLGKPMVPTDRCLISKEYGVVLTRRGV</sequence>
<dbReference type="Proteomes" id="UP000199527">
    <property type="component" value="Unassembled WGS sequence"/>
</dbReference>
<gene>
    <name evidence="2" type="ORF">SAMN04488540_11187</name>
</gene>
<organism evidence="2 3">
    <name type="scientific">Ferrimonas sediminum</name>
    <dbReference type="NCBI Taxonomy" id="718193"/>
    <lineage>
        <taxon>Bacteria</taxon>
        <taxon>Pseudomonadati</taxon>
        <taxon>Pseudomonadota</taxon>
        <taxon>Gammaproteobacteria</taxon>
        <taxon>Alteromonadales</taxon>
        <taxon>Ferrimonadaceae</taxon>
        <taxon>Ferrimonas</taxon>
    </lineage>
</organism>
<protein>
    <submittedName>
        <fullName evidence="2">Uncharacterized protein</fullName>
    </submittedName>
</protein>
<dbReference type="AlphaFoldDB" id="A0A1G8VLH3"/>
<dbReference type="RefSeq" id="WP_090366010.1">
    <property type="nucleotide sequence ID" value="NZ_FNEM01000011.1"/>
</dbReference>
<dbReference type="EMBL" id="FNEM01000011">
    <property type="protein sequence ID" value="SDJ66823.1"/>
    <property type="molecule type" value="Genomic_DNA"/>
</dbReference>
<name>A0A1G8VLH3_9GAMM</name>
<accession>A0A1G8VLH3</accession>
<dbReference type="OrthoDB" id="4284283at2"/>
<evidence type="ECO:0000256" key="1">
    <source>
        <dbReference type="SAM" id="MobiDB-lite"/>
    </source>
</evidence>
<proteinExistence type="predicted"/>
<evidence type="ECO:0000313" key="3">
    <source>
        <dbReference type="Proteomes" id="UP000199527"/>
    </source>
</evidence>
<evidence type="ECO:0000313" key="2">
    <source>
        <dbReference type="EMBL" id="SDJ66823.1"/>
    </source>
</evidence>